<dbReference type="PANTHER" id="PTHR43250:SF2">
    <property type="entry name" value="EXODEOXYRIBONUCLEASE III"/>
    <property type="match status" value="1"/>
</dbReference>
<dbReference type="NCBIfam" id="TIGR00633">
    <property type="entry name" value="xth"/>
    <property type="match status" value="1"/>
</dbReference>
<feature type="binding site" evidence="6">
    <location>
        <position position="36"/>
    </location>
    <ligand>
        <name>Mg(2+)</name>
        <dbReference type="ChEBI" id="CHEBI:18420"/>
        <label>1</label>
    </ligand>
</feature>
<dbReference type="Gene3D" id="3.60.10.10">
    <property type="entry name" value="Endonuclease/exonuclease/phosphatase"/>
    <property type="match status" value="1"/>
</dbReference>
<feature type="binding site" evidence="6">
    <location>
        <position position="258"/>
    </location>
    <ligand>
        <name>Mg(2+)</name>
        <dbReference type="ChEBI" id="CHEBI:18420"/>
        <label>1</label>
    </ligand>
</feature>
<dbReference type="PANTHER" id="PTHR43250">
    <property type="entry name" value="EXODEOXYRIBONUCLEASE III"/>
    <property type="match status" value="1"/>
</dbReference>
<dbReference type="GO" id="GO:0046872">
    <property type="term" value="F:metal ion binding"/>
    <property type="evidence" value="ECO:0007669"/>
    <property type="project" value="UniProtKB-KW"/>
</dbReference>
<feature type="active site" description="Proton acceptor" evidence="5">
    <location>
        <position position="259"/>
    </location>
</feature>
<evidence type="ECO:0000256" key="2">
    <source>
        <dbReference type="ARBA" id="ARBA00022723"/>
    </source>
</evidence>
<evidence type="ECO:0000313" key="9">
    <source>
        <dbReference type="EMBL" id="KAB7742338.1"/>
    </source>
</evidence>
<dbReference type="InterPro" id="IPR037493">
    <property type="entry name" value="ExoIII-like"/>
</dbReference>
<keyword evidence="6" id="KW-0464">Manganese</keyword>
<evidence type="ECO:0000256" key="4">
    <source>
        <dbReference type="ARBA" id="ARBA00022842"/>
    </source>
</evidence>
<evidence type="ECO:0000313" key="10">
    <source>
        <dbReference type="Proteomes" id="UP000468901"/>
    </source>
</evidence>
<feature type="binding site" evidence="6">
    <location>
        <position position="259"/>
    </location>
    <ligand>
        <name>Mg(2+)</name>
        <dbReference type="ChEBI" id="CHEBI:18420"/>
        <label>1</label>
    </ligand>
</feature>
<dbReference type="Proteomes" id="UP000468901">
    <property type="component" value="Unassembled WGS sequence"/>
</dbReference>
<dbReference type="GO" id="GO:0004519">
    <property type="term" value="F:endonuclease activity"/>
    <property type="evidence" value="ECO:0007669"/>
    <property type="project" value="InterPro"/>
</dbReference>
<feature type="domain" description="Endonuclease/exonuclease/phosphatase" evidence="8">
    <location>
        <begin position="6"/>
        <end position="259"/>
    </location>
</feature>
<evidence type="ECO:0000256" key="6">
    <source>
        <dbReference type="PIRSR" id="PIRSR604808-2"/>
    </source>
</evidence>
<comment type="cofactor">
    <cofactor evidence="6">
        <name>Mg(2+)</name>
        <dbReference type="ChEBI" id="CHEBI:18420"/>
    </cofactor>
    <cofactor evidence="6">
        <name>Mn(2+)</name>
        <dbReference type="ChEBI" id="CHEBI:29035"/>
    </cofactor>
    <text evidence="6">Probably binds two magnesium or manganese ions per subunit.</text>
</comment>
<dbReference type="InterPro" id="IPR004808">
    <property type="entry name" value="AP_endonuc_1"/>
</dbReference>
<accession>A0A6N6VLW5</accession>
<comment type="caution">
    <text evidence="9">The sequence shown here is derived from an EMBL/GenBank/DDBJ whole genome shotgun (WGS) entry which is preliminary data.</text>
</comment>
<dbReference type="CDD" id="cd09086">
    <property type="entry name" value="ExoIII-like_AP-endo"/>
    <property type="match status" value="1"/>
</dbReference>
<dbReference type="GO" id="GO:0006281">
    <property type="term" value="P:DNA repair"/>
    <property type="evidence" value="ECO:0007669"/>
    <property type="project" value="InterPro"/>
</dbReference>
<dbReference type="InterPro" id="IPR020847">
    <property type="entry name" value="AP_endonuclease_F1_BS"/>
</dbReference>
<feature type="site" description="Transition state stabilizer" evidence="7">
    <location>
        <position position="157"/>
    </location>
</feature>
<dbReference type="SUPFAM" id="SSF56219">
    <property type="entry name" value="DNase I-like"/>
    <property type="match status" value="1"/>
</dbReference>
<evidence type="ECO:0000256" key="5">
    <source>
        <dbReference type="PIRSR" id="PIRSR604808-1"/>
    </source>
</evidence>
<dbReference type="AlphaFoldDB" id="A0A6N6VLW5"/>
<gene>
    <name evidence="9" type="primary">xth</name>
    <name evidence="9" type="ORF">F2P47_03490</name>
</gene>
<feature type="site" description="Important for catalytic activity" evidence="7">
    <location>
        <position position="229"/>
    </location>
</feature>
<feature type="binding site" evidence="6">
    <location>
        <position position="9"/>
    </location>
    <ligand>
        <name>Mg(2+)</name>
        <dbReference type="ChEBI" id="CHEBI:18420"/>
        <label>1</label>
    </ligand>
</feature>
<dbReference type="PROSITE" id="PS51435">
    <property type="entry name" value="AP_NUCLEASE_F1_4"/>
    <property type="match status" value="1"/>
</dbReference>
<feature type="binding site" evidence="6">
    <location>
        <position position="155"/>
    </location>
    <ligand>
        <name>Mg(2+)</name>
        <dbReference type="ChEBI" id="CHEBI:18420"/>
        <label>1</label>
    </ligand>
</feature>
<dbReference type="InterPro" id="IPR005135">
    <property type="entry name" value="Endo/exonuclease/phosphatase"/>
</dbReference>
<keyword evidence="2 6" id="KW-0479">Metal-binding</keyword>
<reference evidence="9 10" key="1">
    <citation type="submission" date="2019-09" db="EMBL/GenBank/DDBJ databases">
        <title>Parvibaculum sedimenti sp. nov., isolated from sediment.</title>
        <authorList>
            <person name="Wang Y."/>
        </authorList>
    </citation>
    <scope>NUCLEOTIDE SEQUENCE [LARGE SCALE GENOMIC DNA]</scope>
    <source>
        <strain evidence="9 10">HXT-9</strain>
    </source>
</reference>
<dbReference type="InterPro" id="IPR036691">
    <property type="entry name" value="Endo/exonu/phosph_ase_sf"/>
</dbReference>
<dbReference type="GO" id="GO:0003677">
    <property type="term" value="F:DNA binding"/>
    <property type="evidence" value="ECO:0007669"/>
    <property type="project" value="InterPro"/>
</dbReference>
<comment type="similarity">
    <text evidence="1">Belongs to the DNA repair enzymes AP/ExoA family.</text>
</comment>
<keyword evidence="3 9" id="KW-0378">Hydrolase</keyword>
<feature type="active site" description="Proton donor/acceptor" evidence="5">
    <location>
        <position position="155"/>
    </location>
</feature>
<feature type="binding site" evidence="6">
    <location>
        <position position="157"/>
    </location>
    <ligand>
        <name>Mg(2+)</name>
        <dbReference type="ChEBI" id="CHEBI:18420"/>
        <label>1</label>
    </ligand>
</feature>
<dbReference type="RefSeq" id="WP_152214760.1">
    <property type="nucleotide sequence ID" value="NZ_WESC01000002.1"/>
</dbReference>
<name>A0A6N6VLW5_9HYPH</name>
<keyword evidence="10" id="KW-1185">Reference proteome</keyword>
<evidence type="ECO:0000259" key="8">
    <source>
        <dbReference type="Pfam" id="PF03372"/>
    </source>
</evidence>
<evidence type="ECO:0000256" key="1">
    <source>
        <dbReference type="ARBA" id="ARBA00007092"/>
    </source>
</evidence>
<organism evidence="9 10">
    <name type="scientific">Parvibaculum sedimenti</name>
    <dbReference type="NCBI Taxonomy" id="2608632"/>
    <lineage>
        <taxon>Bacteria</taxon>
        <taxon>Pseudomonadati</taxon>
        <taxon>Pseudomonadota</taxon>
        <taxon>Alphaproteobacteria</taxon>
        <taxon>Hyphomicrobiales</taxon>
        <taxon>Parvibaculaceae</taxon>
        <taxon>Parvibaculum</taxon>
    </lineage>
</organism>
<evidence type="ECO:0000256" key="3">
    <source>
        <dbReference type="ARBA" id="ARBA00022801"/>
    </source>
</evidence>
<feature type="active site" evidence="5">
    <location>
        <position position="109"/>
    </location>
</feature>
<sequence length="268" mass="30772">MNFKLATWNINSVRLRINLVEKLLAEQNPDVLCLQEIKCINDAFPLKDIRKAGYEHVAINGQKGYHGVAIVSRIPFKKVETKEFCGKGDARHVSVELDVPGGLQLHNFYVPAGGDEPDPEINEKFAHKLAFMREMTEWYGGMKKKSENRMVLVGDLNVAPLEHDVWSHKQLLKVVSHTPIEVDLMNEVIASHDWVDVMRRFVPETEKLYSWWSYRAKDWAAADRGRRLDHIWVTPALKDAPQSMQVLREARGWERASDHVPVIATMKL</sequence>
<evidence type="ECO:0000256" key="7">
    <source>
        <dbReference type="PIRSR" id="PIRSR604808-3"/>
    </source>
</evidence>
<dbReference type="Pfam" id="PF03372">
    <property type="entry name" value="Exo_endo_phos"/>
    <property type="match status" value="1"/>
</dbReference>
<dbReference type="GO" id="GO:0008311">
    <property type="term" value="F:double-stranded DNA 3'-5' DNA exonuclease activity"/>
    <property type="evidence" value="ECO:0007669"/>
    <property type="project" value="UniProtKB-EC"/>
</dbReference>
<proteinExistence type="inferred from homology"/>
<keyword evidence="4 6" id="KW-0460">Magnesium</keyword>
<dbReference type="NCBIfam" id="TIGR00195">
    <property type="entry name" value="exoDNase_III"/>
    <property type="match status" value="1"/>
</dbReference>
<dbReference type="PROSITE" id="PS00726">
    <property type="entry name" value="AP_NUCLEASE_F1_1"/>
    <property type="match status" value="1"/>
</dbReference>
<feature type="site" description="Interaction with DNA substrate" evidence="7">
    <location>
        <position position="259"/>
    </location>
</feature>
<dbReference type="EMBL" id="WESC01000002">
    <property type="protein sequence ID" value="KAB7742338.1"/>
    <property type="molecule type" value="Genomic_DNA"/>
</dbReference>
<dbReference type="EC" id="3.1.11.2" evidence="9"/>
<protein>
    <submittedName>
        <fullName evidence="9">Exodeoxyribonuclease III</fullName>
        <ecNumber evidence="9">3.1.11.2</ecNumber>
    </submittedName>
</protein>